<evidence type="ECO:0000313" key="2">
    <source>
        <dbReference type="Proteomes" id="UP000000862"/>
    </source>
</evidence>
<gene>
    <name evidence="1" type="primary">a626aR</name>
</gene>
<proteinExistence type="predicted"/>
<dbReference type="Proteomes" id="UP000000862">
    <property type="component" value="Segment"/>
</dbReference>
<reference evidence="1 2" key="1">
    <citation type="journal article" date="1995" name="Virology">
        <title>Analysis of 45 kb of DNA located at the left end of the chlorella virus PBCV-1 genome.</title>
        <authorList>
            <person name="Lu Z."/>
            <person name="Li Y."/>
            <person name="Zhang Y."/>
            <person name="Kutish G.F."/>
            <person name="Rock D.L."/>
            <person name="Van Etten J.L."/>
        </authorList>
    </citation>
    <scope>NUCLEOTIDE SEQUENCE [LARGE SCALE GENOMIC DNA]</scope>
</reference>
<protein>
    <submittedName>
        <fullName evidence="1">Uncharacterized protein</fullName>
    </submittedName>
</protein>
<reference evidence="1 2" key="7">
    <citation type="journal article" date="2000" name="Virology">
        <title>Characterization of a beta-1,3-glucanase encoded by chlorella virus PBCV-1.</title>
        <authorList>
            <person name="Sun L."/>
            <person name="Gurnon J.R."/>
            <person name="Adams B.J."/>
            <person name="Graves M.V."/>
            <person name="Van Etten J.L."/>
        </authorList>
    </citation>
    <scope>NUCLEOTIDE SEQUENCE [LARGE SCALE GENOMIC DNA]</scope>
</reference>
<sequence length="52" mass="6068">MRPRYSRRPQHPLEMVEHRGRCPGRRDLPCLSVKLDLSVSLTLSAYIIRHIG</sequence>
<keyword evidence="2" id="KW-1185">Reference proteome</keyword>
<dbReference type="KEGG" id="vg:10971154"/>
<dbReference type="RefSeq" id="YP_004678989.1">
    <property type="nucleotide sequence ID" value="NC_000852.5"/>
</dbReference>
<reference evidence="1 2" key="2">
    <citation type="journal article" date="1995" name="Virology">
        <title>Analysis of 43 kb of the Chlorella virus PBCV-1 330-kb genome: map positions 45 to 88.</title>
        <authorList>
            <person name="Li Y."/>
            <person name="Lu Z."/>
            <person name="Burbank D.E."/>
            <person name="Kutish G.F."/>
            <person name="Rock D.L."/>
            <person name="Van Etten J.L."/>
        </authorList>
    </citation>
    <scope>NUCLEOTIDE SEQUENCE [LARGE SCALE GENOMIC DNA]</scope>
</reference>
<reference evidence="1 2" key="4">
    <citation type="journal article" date="1996" name="Virology">
        <title>Analysis of 76 kb of the chlorella virus PBCV-1 330-kb genome: map positions 182 to 258.</title>
        <authorList>
            <person name="Kutish G.F."/>
            <person name="Li Y."/>
            <person name="Lu Z."/>
            <person name="Furuta M."/>
            <person name="Rock D.L."/>
            <person name="Van Etten J.L."/>
        </authorList>
    </citation>
    <scope>NUCLEOTIDE SEQUENCE [LARGE SCALE GENOMIC DNA]</scope>
</reference>
<accession>F8TU73</accession>
<reference evidence="1 2" key="3">
    <citation type="journal article" date="1996" name="Virology">
        <title>Analysis of 94 kb of the chlorella virus PBCV-1 330-kb genome: map positions 88 to 182.</title>
        <authorList>
            <person name="Lu Z."/>
            <person name="Li Y."/>
            <person name="Que Q."/>
            <person name="Kutish G.F."/>
            <person name="Rock D.L."/>
            <person name="Van Etten J.L."/>
        </authorList>
    </citation>
    <scope>NUCLEOTIDE SEQUENCE [LARGE SCALE GENOMIC DNA]</scope>
</reference>
<dbReference type="EMBL" id="JF411744">
    <property type="protein sequence ID" value="AEI70134.1"/>
    <property type="molecule type" value="Genomic_DNA"/>
</dbReference>
<dbReference type="GeneID" id="10971154"/>
<organism evidence="1 2">
    <name type="scientific">Paramecium bursaria Chlorella virus 1</name>
    <name type="common">PBCV-1</name>
    <dbReference type="NCBI Taxonomy" id="10506"/>
    <lineage>
        <taxon>Viruses</taxon>
        <taxon>Varidnaviria</taxon>
        <taxon>Bamfordvirae</taxon>
        <taxon>Nucleocytoviricota</taxon>
        <taxon>Megaviricetes</taxon>
        <taxon>Algavirales</taxon>
        <taxon>Phycodnaviridae</taxon>
        <taxon>Chlorovirus</taxon>
        <taxon>Chlorovirus vanettense</taxon>
    </lineage>
</organism>
<reference evidence="1 2" key="5">
    <citation type="journal article" date="1997" name="Virology">
        <title>Analysis of 74 kb of DNA located at the right end of the 330-kb chlorella virus PBCV-1 genome.</title>
        <authorList>
            <person name="Li Y."/>
            <person name="Lu Z."/>
            <person name="Sun L."/>
            <person name="Ropp S."/>
            <person name="Kutish G.F."/>
            <person name="Rock D.L."/>
            <person name="Van Etten J.L."/>
        </authorList>
    </citation>
    <scope>NUCLEOTIDE SEQUENCE [LARGE SCALE GENOMIC DNA]</scope>
</reference>
<reference evidence="1 2" key="8">
    <citation type="journal article" date="2010" name="J. Virol.">
        <title>Microarray analysis of Paramecium bursaria chlorella virus 1 transcription.</title>
        <authorList>
            <person name="Yanai-Balser G.M."/>
            <person name="Duncan G.A."/>
            <person name="Eudy J.D."/>
            <person name="Wang D."/>
            <person name="Li X."/>
            <person name="Agarkova I.V."/>
            <person name="Dunigan D.D."/>
            <person name="Van Etten J.L."/>
        </authorList>
    </citation>
    <scope>NUCLEOTIDE SEQUENCE [LARGE SCALE GENOMIC DNA]</scope>
</reference>
<organismHost>
    <name type="scientific">Chlorella</name>
    <dbReference type="NCBI Taxonomy" id="3071"/>
</organismHost>
<reference evidence="1 2" key="6">
    <citation type="journal article" date="1999" name="Virology">
        <title>Chlorella virus PBCV-1 encodes a functional homospermidine synthase.</title>
        <authorList>
            <person name="Kaiser A."/>
            <person name="Vollmert M."/>
            <person name="Tholl D."/>
            <person name="Graves M.V."/>
            <person name="Gurnon J.R."/>
            <person name="Xing W."/>
            <person name="Lisec A.D."/>
            <person name="Nickerson K.W."/>
            <person name="Van Etten J.L."/>
        </authorList>
    </citation>
    <scope>NUCLEOTIDE SEQUENCE [LARGE SCALE GENOMIC DNA]</scope>
</reference>
<evidence type="ECO:0000313" key="1">
    <source>
        <dbReference type="EMBL" id="AEI70134.1"/>
    </source>
</evidence>
<name>F8TU73_PBCV1</name>